<proteinExistence type="inferred from homology"/>
<keyword evidence="10" id="KW-0325">Glycoprotein</keyword>
<dbReference type="PANTHER" id="PTHR24223">
    <property type="entry name" value="ATP-BINDING CASSETTE SUB-FAMILY C"/>
    <property type="match status" value="1"/>
</dbReference>
<dbReference type="EMBL" id="CAJHNH020006746">
    <property type="protein sequence ID" value="CAG5134057.1"/>
    <property type="molecule type" value="Genomic_DNA"/>
</dbReference>
<keyword evidence="6" id="KW-0547">Nucleotide-binding</keyword>
<dbReference type="GO" id="GO:0016887">
    <property type="term" value="F:ATP hydrolysis activity"/>
    <property type="evidence" value="ECO:0007669"/>
    <property type="project" value="InterPro"/>
</dbReference>
<dbReference type="InterPro" id="IPR003593">
    <property type="entry name" value="AAA+_ATPase"/>
</dbReference>
<dbReference type="InterPro" id="IPR027417">
    <property type="entry name" value="P-loop_NTPase"/>
</dbReference>
<keyword evidence="15" id="KW-1185">Reference proteome</keyword>
<dbReference type="PANTHER" id="PTHR24223:SF447">
    <property type="entry name" value="MULTIDRUG RESISTANCE-ASSOCIATED PROTEIN 5"/>
    <property type="match status" value="1"/>
</dbReference>
<name>A0A8S3ZWM0_9EUPU</name>
<dbReference type="GO" id="GO:0005524">
    <property type="term" value="F:ATP binding"/>
    <property type="evidence" value="ECO:0007669"/>
    <property type="project" value="UniProtKB-KW"/>
</dbReference>
<dbReference type="Gene3D" id="3.40.50.300">
    <property type="entry name" value="P-loop containing nucleotide triphosphate hydrolases"/>
    <property type="match status" value="1"/>
</dbReference>
<feature type="transmembrane region" description="Helical" evidence="11">
    <location>
        <begin position="30"/>
        <end position="54"/>
    </location>
</feature>
<evidence type="ECO:0000256" key="2">
    <source>
        <dbReference type="ARBA" id="ARBA00009726"/>
    </source>
</evidence>
<evidence type="ECO:0000256" key="9">
    <source>
        <dbReference type="ARBA" id="ARBA00023136"/>
    </source>
</evidence>
<evidence type="ECO:0000256" key="4">
    <source>
        <dbReference type="ARBA" id="ARBA00022692"/>
    </source>
</evidence>
<dbReference type="SUPFAM" id="SSF52540">
    <property type="entry name" value="P-loop containing nucleoside triphosphate hydrolases"/>
    <property type="match status" value="1"/>
</dbReference>
<dbReference type="InterPro" id="IPR036640">
    <property type="entry name" value="ABC1_TM_sf"/>
</dbReference>
<feature type="transmembrane region" description="Helical" evidence="11">
    <location>
        <begin position="272"/>
        <end position="289"/>
    </location>
</feature>
<dbReference type="OrthoDB" id="6500128at2759"/>
<protein>
    <recommendedName>
        <fullName evidence="16">ATP-binding cassette, sub-family C (CFTR/MRP), member 12</fullName>
    </recommendedName>
</protein>
<feature type="transmembrane region" description="Helical" evidence="11">
    <location>
        <begin position="160"/>
        <end position="178"/>
    </location>
</feature>
<keyword evidence="9 11" id="KW-0472">Membrane</keyword>
<organism evidence="14 15">
    <name type="scientific">Candidula unifasciata</name>
    <dbReference type="NCBI Taxonomy" id="100452"/>
    <lineage>
        <taxon>Eukaryota</taxon>
        <taxon>Metazoa</taxon>
        <taxon>Spiralia</taxon>
        <taxon>Lophotrochozoa</taxon>
        <taxon>Mollusca</taxon>
        <taxon>Gastropoda</taxon>
        <taxon>Heterobranchia</taxon>
        <taxon>Euthyneura</taxon>
        <taxon>Panpulmonata</taxon>
        <taxon>Eupulmonata</taxon>
        <taxon>Stylommatophora</taxon>
        <taxon>Helicina</taxon>
        <taxon>Helicoidea</taxon>
        <taxon>Geomitridae</taxon>
        <taxon>Candidula</taxon>
    </lineage>
</organism>
<dbReference type="GO" id="GO:0016020">
    <property type="term" value="C:membrane"/>
    <property type="evidence" value="ECO:0007669"/>
    <property type="project" value="InterPro"/>
</dbReference>
<reference evidence="14" key="1">
    <citation type="submission" date="2021-04" db="EMBL/GenBank/DDBJ databases">
        <authorList>
            <consortium name="Molecular Ecology Group"/>
        </authorList>
    </citation>
    <scope>NUCLEOTIDE SEQUENCE</scope>
</reference>
<dbReference type="CDD" id="cd18599">
    <property type="entry name" value="ABC_6TM_MRP5_8_9_D2"/>
    <property type="match status" value="1"/>
</dbReference>
<dbReference type="Pfam" id="PF00664">
    <property type="entry name" value="ABC_membrane"/>
    <property type="match status" value="1"/>
</dbReference>
<keyword evidence="7" id="KW-0067">ATP-binding</keyword>
<feature type="non-terminal residue" evidence="14">
    <location>
        <position position="1"/>
    </location>
</feature>
<dbReference type="Gene3D" id="1.20.1560.10">
    <property type="entry name" value="ABC transporter type 1, transmembrane domain"/>
    <property type="match status" value="1"/>
</dbReference>
<dbReference type="Proteomes" id="UP000678393">
    <property type="component" value="Unassembled WGS sequence"/>
</dbReference>
<dbReference type="AlphaFoldDB" id="A0A8S3ZWM0"/>
<keyword evidence="4 11" id="KW-0812">Transmembrane</keyword>
<keyword evidence="3" id="KW-0813">Transport</keyword>
<evidence type="ECO:0000256" key="11">
    <source>
        <dbReference type="SAM" id="Phobius"/>
    </source>
</evidence>
<feature type="transmembrane region" description="Helical" evidence="11">
    <location>
        <begin position="184"/>
        <end position="204"/>
    </location>
</feature>
<evidence type="ECO:0000256" key="8">
    <source>
        <dbReference type="ARBA" id="ARBA00022989"/>
    </source>
</evidence>
<dbReference type="Pfam" id="PF00005">
    <property type="entry name" value="ABC_tran"/>
    <property type="match status" value="1"/>
</dbReference>
<comment type="caution">
    <text evidence="14">The sequence shown here is derived from an EMBL/GenBank/DDBJ whole genome shotgun (WGS) entry which is preliminary data.</text>
</comment>
<evidence type="ECO:0000256" key="5">
    <source>
        <dbReference type="ARBA" id="ARBA00022737"/>
    </source>
</evidence>
<evidence type="ECO:0000259" key="13">
    <source>
        <dbReference type="PROSITE" id="PS50929"/>
    </source>
</evidence>
<dbReference type="InterPro" id="IPR003439">
    <property type="entry name" value="ABC_transporter-like_ATP-bd"/>
</dbReference>
<dbReference type="FunFam" id="1.20.1560.10:FF:000015">
    <property type="entry name" value="multidrug resistance-associated protein 5 isoform X1"/>
    <property type="match status" value="1"/>
</dbReference>
<evidence type="ECO:0000256" key="6">
    <source>
        <dbReference type="ARBA" id="ARBA00022741"/>
    </source>
</evidence>
<dbReference type="PROSITE" id="PS00211">
    <property type="entry name" value="ABC_TRANSPORTER_1"/>
    <property type="match status" value="1"/>
</dbReference>
<dbReference type="GO" id="GO:0140359">
    <property type="term" value="F:ABC-type transporter activity"/>
    <property type="evidence" value="ECO:0007669"/>
    <property type="project" value="InterPro"/>
</dbReference>
<evidence type="ECO:0000313" key="14">
    <source>
        <dbReference type="EMBL" id="CAG5134057.1"/>
    </source>
</evidence>
<feature type="transmembrane region" description="Helical" evidence="11">
    <location>
        <begin position="81"/>
        <end position="102"/>
    </location>
</feature>
<dbReference type="InterPro" id="IPR050173">
    <property type="entry name" value="ABC_transporter_C-like"/>
</dbReference>
<sequence length="602" mass="66708">VGKLISEEKLDTGALQLPVVHKYILAMGGYLVLLLVFVCFCLPVVGVTTAGWYLSYWLEQGGGGNLTVPSTRVIDHPDLELYMLIYAAFIPVLIITTLLRSFSLMKATLRASSHLHNTGFMQILRSPMSFFDATPVGRIVNRFSADLDEIDVRLPMNVEVFLTNVLQVIASLAMIGYVSPWFLLASIPLGVLFFFLMIIFHVCIRQLKCLDNITRSPVISHIGMSVQGLACIYAYRKTGEFIRKHCGLLNANSVAVFLFYAANRWLALRLDLVSAGVGFLTALLIVLTYDHLNPALAGLALSYSVQMSGLFQFTARLAVETEARFTSVQRILEYCDISEKEMSVPVTNNQLVKDWPRAGAINFTGVRLRYKSGGPLALKDVTFNVESHEKIGIVGRTGAGKSSLTVALFRLRELEAGKILVDDVDISKVSLDELRSRLSVIPQDPVLFAGNLRYNLDPFQQYSDADVWQALEKCHIANMVKSLAHQLDTSVVENGDNFSVGERQLICMARALLRNSRILVLDEATAAIDSETDALIQQTLKEAFSECTMLIIAHRINTVIGCNKILVMEEGMIKEFDIPASLLSNPLSKFKSMYDADISTKS</sequence>
<evidence type="ECO:0000256" key="3">
    <source>
        <dbReference type="ARBA" id="ARBA00022448"/>
    </source>
</evidence>
<dbReference type="InterPro" id="IPR017871">
    <property type="entry name" value="ABC_transporter-like_CS"/>
</dbReference>
<keyword evidence="5" id="KW-0677">Repeat</keyword>
<keyword evidence="8 11" id="KW-1133">Transmembrane helix</keyword>
<evidence type="ECO:0000256" key="10">
    <source>
        <dbReference type="ARBA" id="ARBA00023180"/>
    </source>
</evidence>
<evidence type="ECO:0000313" key="15">
    <source>
        <dbReference type="Proteomes" id="UP000678393"/>
    </source>
</evidence>
<dbReference type="GO" id="GO:0012505">
    <property type="term" value="C:endomembrane system"/>
    <property type="evidence" value="ECO:0007669"/>
    <property type="project" value="UniProtKB-SubCell"/>
</dbReference>
<gene>
    <name evidence="14" type="ORF">CUNI_LOCUS19615</name>
</gene>
<comment type="subcellular location">
    <subcellularLocation>
        <location evidence="1">Endomembrane system</location>
        <topology evidence="1">Multi-pass membrane protein</topology>
    </subcellularLocation>
</comment>
<evidence type="ECO:0000259" key="12">
    <source>
        <dbReference type="PROSITE" id="PS50893"/>
    </source>
</evidence>
<evidence type="ECO:0000256" key="7">
    <source>
        <dbReference type="ARBA" id="ARBA00022840"/>
    </source>
</evidence>
<dbReference type="InterPro" id="IPR011527">
    <property type="entry name" value="ABC1_TM_dom"/>
</dbReference>
<feature type="domain" description="ABC transmembrane type-1" evidence="13">
    <location>
        <begin position="31"/>
        <end position="323"/>
    </location>
</feature>
<comment type="similarity">
    <text evidence="2">Belongs to the ABC transporter superfamily. ABCC family. Conjugate transporter (TC 3.A.1.208) subfamily.</text>
</comment>
<dbReference type="SMART" id="SM00382">
    <property type="entry name" value="AAA"/>
    <property type="match status" value="1"/>
</dbReference>
<evidence type="ECO:0008006" key="16">
    <source>
        <dbReference type="Google" id="ProtNLM"/>
    </source>
</evidence>
<accession>A0A8S3ZWM0</accession>
<dbReference type="PROSITE" id="PS50929">
    <property type="entry name" value="ABC_TM1F"/>
    <property type="match status" value="1"/>
</dbReference>
<feature type="domain" description="ABC transporter" evidence="12">
    <location>
        <begin position="361"/>
        <end position="595"/>
    </location>
</feature>
<dbReference type="FunFam" id="3.40.50.300:FF:000074">
    <property type="entry name" value="Multidrug resistance-associated protein 5 isoform 1"/>
    <property type="match status" value="1"/>
</dbReference>
<evidence type="ECO:0000256" key="1">
    <source>
        <dbReference type="ARBA" id="ARBA00004127"/>
    </source>
</evidence>
<dbReference type="SUPFAM" id="SSF90123">
    <property type="entry name" value="ABC transporter transmembrane region"/>
    <property type="match status" value="1"/>
</dbReference>
<dbReference type="PROSITE" id="PS50893">
    <property type="entry name" value="ABC_TRANSPORTER_2"/>
    <property type="match status" value="1"/>
</dbReference>
<dbReference type="CDD" id="cd03244">
    <property type="entry name" value="ABCC_MRP_domain2"/>
    <property type="match status" value="1"/>
</dbReference>